<dbReference type="CDD" id="cd06257">
    <property type="entry name" value="DnaJ"/>
    <property type="match status" value="1"/>
</dbReference>
<keyword evidence="2" id="KW-0812">Transmembrane</keyword>
<keyword evidence="2" id="KW-1133">Transmembrane helix</keyword>
<dbReference type="Pfam" id="PF00226">
    <property type="entry name" value="DnaJ"/>
    <property type="match status" value="1"/>
</dbReference>
<organism evidence="4 5">
    <name type="scientific">Oesophagostomum dentatum</name>
    <name type="common">Nodular worm</name>
    <dbReference type="NCBI Taxonomy" id="61180"/>
    <lineage>
        <taxon>Eukaryota</taxon>
        <taxon>Metazoa</taxon>
        <taxon>Ecdysozoa</taxon>
        <taxon>Nematoda</taxon>
        <taxon>Chromadorea</taxon>
        <taxon>Rhabditida</taxon>
        <taxon>Rhabditina</taxon>
        <taxon>Rhabditomorpha</taxon>
        <taxon>Strongyloidea</taxon>
        <taxon>Strongylidae</taxon>
        <taxon>Oesophagostomum</taxon>
    </lineage>
</organism>
<evidence type="ECO:0000313" key="4">
    <source>
        <dbReference type="EMBL" id="KHJ88476.1"/>
    </source>
</evidence>
<dbReference type="EMBL" id="KN555748">
    <property type="protein sequence ID" value="KHJ88476.1"/>
    <property type="molecule type" value="Genomic_DNA"/>
</dbReference>
<dbReference type="PRINTS" id="PR00625">
    <property type="entry name" value="JDOMAIN"/>
</dbReference>
<dbReference type="Gene3D" id="1.10.287.110">
    <property type="entry name" value="DnaJ domain"/>
    <property type="match status" value="1"/>
</dbReference>
<accession>A0A0B1SX33</accession>
<dbReference type="SMART" id="SM00271">
    <property type="entry name" value="DnaJ"/>
    <property type="match status" value="1"/>
</dbReference>
<feature type="region of interest" description="Disordered" evidence="1">
    <location>
        <begin position="265"/>
        <end position="287"/>
    </location>
</feature>
<evidence type="ECO:0000313" key="5">
    <source>
        <dbReference type="Proteomes" id="UP000053660"/>
    </source>
</evidence>
<reference evidence="4 5" key="1">
    <citation type="submission" date="2014-03" db="EMBL/GenBank/DDBJ databases">
        <title>Draft genome of the hookworm Oesophagostomum dentatum.</title>
        <authorList>
            <person name="Mitreva M."/>
        </authorList>
    </citation>
    <scope>NUCLEOTIDE SEQUENCE [LARGE SCALE GENOMIC DNA]</scope>
    <source>
        <strain evidence="4 5">OD-Hann</strain>
    </source>
</reference>
<dbReference type="PANTHER" id="PTHR44825:SF1">
    <property type="entry name" value="DNAJ HOMOLOG SUBFAMILY C MEMBER 4"/>
    <property type="match status" value="1"/>
</dbReference>
<protein>
    <submittedName>
        <fullName evidence="4">DnaJ domain protein</fullName>
    </submittedName>
</protein>
<dbReference type="OrthoDB" id="552049at2759"/>
<proteinExistence type="predicted"/>
<dbReference type="PANTHER" id="PTHR44825">
    <property type="match status" value="1"/>
</dbReference>
<feature type="transmembrane region" description="Helical" evidence="2">
    <location>
        <begin position="150"/>
        <end position="171"/>
    </location>
</feature>
<dbReference type="AlphaFoldDB" id="A0A0B1SX33"/>
<keyword evidence="5" id="KW-1185">Reference proteome</keyword>
<dbReference type="InterPro" id="IPR036869">
    <property type="entry name" value="J_dom_sf"/>
</dbReference>
<evidence type="ECO:0000259" key="3">
    <source>
        <dbReference type="PROSITE" id="PS50076"/>
    </source>
</evidence>
<feature type="domain" description="J" evidence="3">
    <location>
        <begin position="18"/>
        <end position="86"/>
    </location>
</feature>
<name>A0A0B1SX33_OESDE</name>
<dbReference type="Proteomes" id="UP000053660">
    <property type="component" value="Unassembled WGS sequence"/>
</dbReference>
<evidence type="ECO:0000256" key="1">
    <source>
        <dbReference type="SAM" id="MobiDB-lite"/>
    </source>
</evidence>
<gene>
    <name evidence="4" type="ORF">OESDEN_11730</name>
</gene>
<evidence type="ECO:0000256" key="2">
    <source>
        <dbReference type="SAM" id="Phobius"/>
    </source>
</evidence>
<sequence length="287" mass="34708">MLLFRFSSYSRNSKPRPDYYKLLGVRKDATQEEIKAAFYAKSKLLSFFQLHPDRADSKSGEAFVELKQAYDVLRRPADRRAYDMIDHEYEREKYTDPYFHRHYYQQYYQQDRSRIHKYAFSREWARFWGENPNARNPFVQNRPMQEWQFILKWSAFGIFLVLLYNLGYIYIVKSQENQLSKLVDEDEIAKSFMRQAEFRDKETNSVEMYELARKLKGDVDEAWRRKVENFAGRNPNEIREEYRWLRAVQDVNHDRRVKALRAEVRRRNREKASEVTPENASADAKTA</sequence>
<dbReference type="InterPro" id="IPR001623">
    <property type="entry name" value="DnaJ_domain"/>
</dbReference>
<dbReference type="InterPro" id="IPR052763">
    <property type="entry name" value="DnaJ_C4"/>
</dbReference>
<dbReference type="PROSITE" id="PS50076">
    <property type="entry name" value="DNAJ_2"/>
    <property type="match status" value="1"/>
</dbReference>
<dbReference type="SUPFAM" id="SSF46565">
    <property type="entry name" value="Chaperone J-domain"/>
    <property type="match status" value="1"/>
</dbReference>
<keyword evidence="2" id="KW-0472">Membrane</keyword>